<evidence type="ECO:0000313" key="2">
    <source>
        <dbReference type="Proteomes" id="UP001465976"/>
    </source>
</evidence>
<dbReference type="Proteomes" id="UP001465976">
    <property type="component" value="Unassembled WGS sequence"/>
</dbReference>
<keyword evidence="2" id="KW-1185">Reference proteome</keyword>
<protein>
    <recommendedName>
        <fullName evidence="3">F-box domain-containing protein</fullName>
    </recommendedName>
</protein>
<dbReference type="EMBL" id="JBAHYK010000012">
    <property type="protein sequence ID" value="KAL0581342.1"/>
    <property type="molecule type" value="Genomic_DNA"/>
</dbReference>
<organism evidence="1 2">
    <name type="scientific">Marasmius crinis-equi</name>
    <dbReference type="NCBI Taxonomy" id="585013"/>
    <lineage>
        <taxon>Eukaryota</taxon>
        <taxon>Fungi</taxon>
        <taxon>Dikarya</taxon>
        <taxon>Basidiomycota</taxon>
        <taxon>Agaricomycotina</taxon>
        <taxon>Agaricomycetes</taxon>
        <taxon>Agaricomycetidae</taxon>
        <taxon>Agaricales</taxon>
        <taxon>Marasmiineae</taxon>
        <taxon>Marasmiaceae</taxon>
        <taxon>Marasmius</taxon>
    </lineage>
</organism>
<proteinExistence type="predicted"/>
<comment type="caution">
    <text evidence="1">The sequence shown here is derived from an EMBL/GenBank/DDBJ whole genome shotgun (WGS) entry which is preliminary data.</text>
</comment>
<evidence type="ECO:0008006" key="3">
    <source>
        <dbReference type="Google" id="ProtNLM"/>
    </source>
</evidence>
<sequence length="322" mass="36752">MDPQSFTTFPFSRLPFEISLLAIDHASRPNFDAEPANPRLAYIDALSISLVCRSFRKIAMKNLLHTIIFVSDAHVRSFVDSIRLQRRLRSQSSDMALDYSSRVRHVYASNIWGAMMSQTADNFIDCLTLHEVMRDVVALSLTFDASHILHDGFQHLAKPDPYEWKCRRLVLTGSHVRWLPFTSSRAGMSFLSRITQLALWVPYDESPFRLDSPVPPWARQIPFHALSSLSNLAFPLWSSLSDDPKVDFYIITPRGNVSDALEKWAKGDTSAVSVEKLPLSLNCFRHESLSIWDSPHAHLLTEQVWREIIDRRCKSSSSQHLG</sequence>
<evidence type="ECO:0000313" key="1">
    <source>
        <dbReference type="EMBL" id="KAL0581342.1"/>
    </source>
</evidence>
<gene>
    <name evidence="1" type="ORF">V5O48_000718</name>
</gene>
<reference evidence="1 2" key="1">
    <citation type="submission" date="2024-02" db="EMBL/GenBank/DDBJ databases">
        <title>A draft genome for the cacao thread blight pathogen Marasmius crinis-equi.</title>
        <authorList>
            <person name="Cohen S.P."/>
            <person name="Baruah I.K."/>
            <person name="Amoako-Attah I."/>
            <person name="Bukari Y."/>
            <person name="Meinhardt L.W."/>
            <person name="Bailey B.A."/>
        </authorList>
    </citation>
    <scope>NUCLEOTIDE SEQUENCE [LARGE SCALE GENOMIC DNA]</scope>
    <source>
        <strain evidence="1 2">GH-76</strain>
    </source>
</reference>
<name>A0ABR3G122_9AGAR</name>
<accession>A0ABR3G122</accession>